<name>A0A6P7HCJ9_DIAVI</name>
<dbReference type="PANTHER" id="PTHR47510">
    <property type="entry name" value="REVERSE TRANSCRIPTASE DOMAIN-CONTAINING PROTEIN"/>
    <property type="match status" value="1"/>
</dbReference>
<accession>A0A6P7HCJ9</accession>
<feature type="non-terminal residue" evidence="1">
    <location>
        <position position="1"/>
    </location>
</feature>
<dbReference type="RefSeq" id="XP_028153520.1">
    <property type="nucleotide sequence ID" value="XM_028297719.1"/>
</dbReference>
<reference evidence="1" key="1">
    <citation type="submission" date="2025-08" db="UniProtKB">
        <authorList>
            <consortium name="RefSeq"/>
        </authorList>
    </citation>
    <scope>IDENTIFICATION</scope>
    <source>
        <tissue evidence="1">Whole insect</tissue>
    </source>
</reference>
<dbReference type="InParanoid" id="A0A6P7HCJ9"/>
<evidence type="ECO:0000313" key="1">
    <source>
        <dbReference type="RefSeq" id="XP_028153520.1"/>
    </source>
</evidence>
<sequence length="272" mass="32021">NLLEDFLYSSPFEEIFRLENINDKVSLFNQLMVNIFDTLAPIRKRKNKKINPPWLTDNIKLLIKLRDKALSKYRTTKRPAHYQYYKDLKNFTTVAIRNEKRGYFNFCLNTYGRNSKQMWQQIRKLDIRSKPANREIPQNLDNPNNINNHFLLVTGNMTEPDQNLLLFYNNNLKTNFNELLNFITVNTNTVYKYLLEIKTKAVGVDELQIDMLLLCCPYILPFITNIVNTCIELSVFPDEWKISKVFPLPKKSNITSMSELRPISILSVLSKV</sequence>
<dbReference type="AlphaFoldDB" id="A0A6P7HCJ9"/>
<gene>
    <name evidence="1" type="primary">LOC114346988</name>
</gene>
<organism evidence="1">
    <name type="scientific">Diabrotica virgifera virgifera</name>
    <name type="common">western corn rootworm</name>
    <dbReference type="NCBI Taxonomy" id="50390"/>
    <lineage>
        <taxon>Eukaryota</taxon>
        <taxon>Metazoa</taxon>
        <taxon>Ecdysozoa</taxon>
        <taxon>Arthropoda</taxon>
        <taxon>Hexapoda</taxon>
        <taxon>Insecta</taxon>
        <taxon>Pterygota</taxon>
        <taxon>Neoptera</taxon>
        <taxon>Endopterygota</taxon>
        <taxon>Coleoptera</taxon>
        <taxon>Polyphaga</taxon>
        <taxon>Cucujiformia</taxon>
        <taxon>Chrysomeloidea</taxon>
        <taxon>Chrysomelidae</taxon>
        <taxon>Galerucinae</taxon>
        <taxon>Diabroticina</taxon>
        <taxon>Diabroticites</taxon>
        <taxon>Diabrotica</taxon>
    </lineage>
</organism>
<proteinExistence type="predicted"/>
<protein>
    <submittedName>
        <fullName evidence="1">Uncharacterized protein LOC114346988</fullName>
    </submittedName>
</protein>
<dbReference type="PANTHER" id="PTHR47510:SF3">
    <property type="entry name" value="ENDO_EXONUCLEASE_PHOSPHATASE DOMAIN-CONTAINING PROTEIN"/>
    <property type="match status" value="1"/>
</dbReference>